<dbReference type="InterPro" id="IPR029069">
    <property type="entry name" value="HotDog_dom_sf"/>
</dbReference>
<dbReference type="Proteomes" id="UP000018936">
    <property type="component" value="Unassembled WGS sequence"/>
</dbReference>
<dbReference type="GO" id="GO:0016787">
    <property type="term" value="F:hydrolase activity"/>
    <property type="evidence" value="ECO:0007669"/>
    <property type="project" value="UniProtKB-KW"/>
</dbReference>
<dbReference type="GO" id="GO:0032587">
    <property type="term" value="C:ruffle membrane"/>
    <property type="evidence" value="ECO:0007669"/>
    <property type="project" value="UniProtKB-SubCell"/>
</dbReference>
<comment type="catalytic activity">
    <reaction evidence="22">
        <text>octanoyl-CoA + H2O = octanoate + CoA + H(+)</text>
        <dbReference type="Rhea" id="RHEA:30143"/>
        <dbReference type="ChEBI" id="CHEBI:15377"/>
        <dbReference type="ChEBI" id="CHEBI:15378"/>
        <dbReference type="ChEBI" id="CHEBI:25646"/>
        <dbReference type="ChEBI" id="CHEBI:57287"/>
        <dbReference type="ChEBI" id="CHEBI:57386"/>
    </reaction>
    <physiologicalReaction direction="left-to-right" evidence="22">
        <dbReference type="Rhea" id="RHEA:30144"/>
    </physiologicalReaction>
</comment>
<dbReference type="CDD" id="cd03443">
    <property type="entry name" value="PaaI_thioesterase"/>
    <property type="match status" value="1"/>
</dbReference>
<evidence type="ECO:0000256" key="12">
    <source>
        <dbReference type="ARBA" id="ARBA00023098"/>
    </source>
</evidence>
<dbReference type="Pfam" id="PF03061">
    <property type="entry name" value="4HBT"/>
    <property type="match status" value="2"/>
</dbReference>
<feature type="domain" description="Thioesterase" evidence="27">
    <location>
        <begin position="178"/>
        <end position="227"/>
    </location>
</feature>
<evidence type="ECO:0000256" key="3">
    <source>
        <dbReference type="ARBA" id="ARBA00004632"/>
    </source>
</evidence>
<evidence type="ECO:0000313" key="28">
    <source>
        <dbReference type="EMBL" id="ETE60522.1"/>
    </source>
</evidence>
<keyword evidence="15" id="KW-0966">Cell projection</keyword>
<dbReference type="GO" id="GO:0005758">
    <property type="term" value="C:mitochondrial intermembrane space"/>
    <property type="evidence" value="ECO:0007669"/>
    <property type="project" value="UniProtKB-SubCell"/>
</dbReference>
<dbReference type="PANTHER" id="PTHR12418:SF19">
    <property type="entry name" value="ACYL-COENZYME A THIOESTERASE THEM4"/>
    <property type="match status" value="1"/>
</dbReference>
<sequence>MLRNWARFTHGGAIATILDSTVGASVISISCRVVTANLNINYKSPVKLGSVVLVDTRVDKIEGRKIFVSGEVRSVSSLNCSPPLCPRKKRITAAPLKTENLDAYRPSSSSAFLFLNSPTTNLSWSFIGCWKKDLQNQKRRTFFEIISGEGKGFEYAMFLNPSEKRLMATIAACIISIKSKLMTANLNIKYRSPMALGSVVVVDTKVVKIEGRKVFTSSEIWNVDGQTLHQEPHQLLKDFGVPNPSWSQEMMDQFEKFTKMSEDGSWQRMPSYNNCVDCMPVHSKLGYKPKKHQDACLFVRNVATEGRGFEFAMFYNNSERRMAVLLQPGSYLEGMIGPIPLGSVVLVETKVEKVEEKKIFMSGCVHSTDAQNLHADAT</sequence>
<evidence type="ECO:0000256" key="13">
    <source>
        <dbReference type="ARBA" id="ARBA00023128"/>
    </source>
</evidence>
<evidence type="ECO:0000256" key="2">
    <source>
        <dbReference type="ARBA" id="ARBA00004569"/>
    </source>
</evidence>
<evidence type="ECO:0000259" key="27">
    <source>
        <dbReference type="Pfam" id="PF03061"/>
    </source>
</evidence>
<evidence type="ECO:0000256" key="10">
    <source>
        <dbReference type="ARBA" id="ARBA00022832"/>
    </source>
</evidence>
<accession>V8NG46</accession>
<gene>
    <name evidence="28" type="primary">them4</name>
    <name evidence="28" type="ORF">L345_13732</name>
</gene>
<name>V8NG46_OPHHA</name>
<evidence type="ECO:0000256" key="26">
    <source>
        <dbReference type="ARBA" id="ARBA00048180"/>
    </source>
</evidence>
<keyword evidence="13" id="KW-0496">Mitochondrion</keyword>
<keyword evidence="7" id="KW-0053">Apoptosis</keyword>
<comment type="catalytic activity">
    <reaction evidence="26">
        <text>tetradecanoyl-CoA + H2O = tetradecanoate + CoA + H(+)</text>
        <dbReference type="Rhea" id="RHEA:40119"/>
        <dbReference type="ChEBI" id="CHEBI:15377"/>
        <dbReference type="ChEBI" id="CHEBI:15378"/>
        <dbReference type="ChEBI" id="CHEBI:30807"/>
        <dbReference type="ChEBI" id="CHEBI:57287"/>
        <dbReference type="ChEBI" id="CHEBI:57385"/>
    </reaction>
    <physiologicalReaction direction="left-to-right" evidence="26">
        <dbReference type="Rhea" id="RHEA:40120"/>
    </physiologicalReaction>
</comment>
<dbReference type="AlphaFoldDB" id="V8NG46"/>
<evidence type="ECO:0000256" key="9">
    <source>
        <dbReference type="ARBA" id="ARBA00022801"/>
    </source>
</evidence>
<dbReference type="Gene3D" id="3.10.129.10">
    <property type="entry name" value="Hotdog Thioesterase"/>
    <property type="match status" value="4"/>
</dbReference>
<comment type="caution">
    <text evidence="28">The sequence shown here is derived from an EMBL/GenBank/DDBJ whole genome shotgun (WGS) entry which is preliminary data.</text>
</comment>
<comment type="catalytic activity">
    <reaction evidence="23">
        <text>hexadecanoyl-CoA + H2O = hexadecanoate + CoA + H(+)</text>
        <dbReference type="Rhea" id="RHEA:16645"/>
        <dbReference type="ChEBI" id="CHEBI:7896"/>
        <dbReference type="ChEBI" id="CHEBI:15377"/>
        <dbReference type="ChEBI" id="CHEBI:15378"/>
        <dbReference type="ChEBI" id="CHEBI:57287"/>
        <dbReference type="ChEBI" id="CHEBI:57379"/>
        <dbReference type="EC" id="3.1.2.2"/>
    </reaction>
    <physiologicalReaction direction="left-to-right" evidence="23">
        <dbReference type="Rhea" id="RHEA:16646"/>
    </physiologicalReaction>
</comment>
<comment type="catalytic activity">
    <reaction evidence="25">
        <text>dodecanoyl-CoA + H2O = dodecanoate + CoA + H(+)</text>
        <dbReference type="Rhea" id="RHEA:30135"/>
        <dbReference type="ChEBI" id="CHEBI:15377"/>
        <dbReference type="ChEBI" id="CHEBI:15378"/>
        <dbReference type="ChEBI" id="CHEBI:18262"/>
        <dbReference type="ChEBI" id="CHEBI:57287"/>
        <dbReference type="ChEBI" id="CHEBI:57375"/>
    </reaction>
    <physiologicalReaction direction="left-to-right" evidence="25">
        <dbReference type="Rhea" id="RHEA:30136"/>
    </physiologicalReaction>
</comment>
<dbReference type="SUPFAM" id="SSF54637">
    <property type="entry name" value="Thioesterase/thiol ester dehydrase-isomerase"/>
    <property type="match status" value="3"/>
</dbReference>
<evidence type="ECO:0000313" key="29">
    <source>
        <dbReference type="Proteomes" id="UP000018936"/>
    </source>
</evidence>
<dbReference type="PROSITE" id="PS51257">
    <property type="entry name" value="PROKAR_LIPOPROTEIN"/>
    <property type="match status" value="1"/>
</dbReference>
<dbReference type="EC" id="3.1.2.2" evidence="19"/>
<evidence type="ECO:0000256" key="16">
    <source>
        <dbReference type="ARBA" id="ARBA00035852"/>
    </source>
</evidence>
<dbReference type="PANTHER" id="PTHR12418">
    <property type="entry name" value="ACYL-COENZYME A THIOESTERASE THEM4"/>
    <property type="match status" value="1"/>
</dbReference>
<evidence type="ECO:0000256" key="21">
    <source>
        <dbReference type="ARBA" id="ARBA00043210"/>
    </source>
</evidence>
<dbReference type="GO" id="GO:0006631">
    <property type="term" value="P:fatty acid metabolic process"/>
    <property type="evidence" value="ECO:0007669"/>
    <property type="project" value="UniProtKB-KW"/>
</dbReference>
<comment type="catalytic activity">
    <reaction evidence="16">
        <text>(5Z,8Z,11Z,14Z)-eicosatetraenoyl-CoA + H2O = (5Z,8Z,11Z,14Z)-eicosatetraenoate + CoA + H(+)</text>
        <dbReference type="Rhea" id="RHEA:40151"/>
        <dbReference type="ChEBI" id="CHEBI:15377"/>
        <dbReference type="ChEBI" id="CHEBI:15378"/>
        <dbReference type="ChEBI" id="CHEBI:32395"/>
        <dbReference type="ChEBI" id="CHEBI:57287"/>
        <dbReference type="ChEBI" id="CHEBI:57368"/>
    </reaction>
    <physiologicalReaction direction="left-to-right" evidence="16">
        <dbReference type="Rhea" id="RHEA:40152"/>
    </physiologicalReaction>
</comment>
<feature type="non-terminal residue" evidence="28">
    <location>
        <position position="378"/>
    </location>
</feature>
<keyword evidence="12" id="KW-0443">Lipid metabolism</keyword>
<comment type="subcellular location">
    <subcellularLocation>
        <location evidence="3">Cell projection</location>
        <location evidence="3">Ruffle membrane</location>
    </subcellularLocation>
    <subcellularLocation>
        <location evidence="1">Cytoplasm</location>
    </subcellularLocation>
    <subcellularLocation>
        <location evidence="4">Mitochondrion inner membrane</location>
        <topology evidence="4">Peripheral membrane protein</topology>
    </subcellularLocation>
    <subcellularLocation>
        <location evidence="2">Mitochondrion intermembrane space</location>
    </subcellularLocation>
</comment>
<evidence type="ECO:0000256" key="19">
    <source>
        <dbReference type="ARBA" id="ARBA00038848"/>
    </source>
</evidence>
<evidence type="ECO:0000256" key="15">
    <source>
        <dbReference type="ARBA" id="ARBA00023273"/>
    </source>
</evidence>
<protein>
    <recommendedName>
        <fullName evidence="20">Acyl-coenzyme A thioesterase THEM4</fullName>
        <ecNumber evidence="19">3.1.2.2</ecNumber>
    </recommendedName>
    <alternativeName>
        <fullName evidence="21">Thioesterase superfamily member 4</fullName>
    </alternativeName>
</protein>
<keyword evidence="5" id="KW-1003">Cell membrane</keyword>
<evidence type="ECO:0000256" key="23">
    <source>
        <dbReference type="ARBA" id="ARBA00047734"/>
    </source>
</evidence>
<keyword evidence="6" id="KW-0963">Cytoplasm</keyword>
<evidence type="ECO:0000256" key="4">
    <source>
        <dbReference type="ARBA" id="ARBA00004637"/>
    </source>
</evidence>
<reference evidence="28 29" key="1">
    <citation type="journal article" date="2013" name="Proc. Natl. Acad. Sci. U.S.A.">
        <title>The king cobra genome reveals dynamic gene evolution and adaptation in the snake venom system.</title>
        <authorList>
            <person name="Vonk F.J."/>
            <person name="Casewell N.R."/>
            <person name="Henkel C.V."/>
            <person name="Heimberg A.M."/>
            <person name="Jansen H.J."/>
            <person name="McCleary R.J."/>
            <person name="Kerkkamp H.M."/>
            <person name="Vos R.A."/>
            <person name="Guerreiro I."/>
            <person name="Calvete J.J."/>
            <person name="Wuster W."/>
            <person name="Woods A.E."/>
            <person name="Logan J.M."/>
            <person name="Harrison R.A."/>
            <person name="Castoe T.A."/>
            <person name="de Koning A.P."/>
            <person name="Pollock D.D."/>
            <person name="Yandell M."/>
            <person name="Calderon D."/>
            <person name="Renjifo C."/>
            <person name="Currier R.B."/>
            <person name="Salgado D."/>
            <person name="Pla D."/>
            <person name="Sanz L."/>
            <person name="Hyder A.S."/>
            <person name="Ribeiro J.M."/>
            <person name="Arntzen J.W."/>
            <person name="van den Thillart G.E."/>
            <person name="Boetzer M."/>
            <person name="Pirovano W."/>
            <person name="Dirks R.P."/>
            <person name="Spaink H.P."/>
            <person name="Duboule D."/>
            <person name="McGlinn E."/>
            <person name="Kini R.M."/>
            <person name="Richardson M.K."/>
        </authorList>
    </citation>
    <scope>NUCLEOTIDE SEQUENCE</scope>
    <source>
        <tissue evidence="28">Blood</tissue>
    </source>
</reference>
<keyword evidence="8" id="KW-0999">Mitochondrion inner membrane</keyword>
<comment type="catalytic activity">
    <reaction evidence="17">
        <text>(9Z)-octadecenoyl-CoA + H2O = (9Z)-octadecenoate + CoA + H(+)</text>
        <dbReference type="Rhea" id="RHEA:40139"/>
        <dbReference type="ChEBI" id="CHEBI:15377"/>
        <dbReference type="ChEBI" id="CHEBI:15378"/>
        <dbReference type="ChEBI" id="CHEBI:30823"/>
        <dbReference type="ChEBI" id="CHEBI:57287"/>
        <dbReference type="ChEBI" id="CHEBI:57387"/>
    </reaction>
    <physiologicalReaction direction="left-to-right" evidence="17">
        <dbReference type="Rhea" id="RHEA:40140"/>
    </physiologicalReaction>
</comment>
<keyword evidence="29" id="KW-1185">Reference proteome</keyword>
<evidence type="ECO:0000256" key="25">
    <source>
        <dbReference type="ARBA" id="ARBA00048074"/>
    </source>
</evidence>
<feature type="domain" description="Thioesterase" evidence="27">
    <location>
        <begin position="9"/>
        <end position="75"/>
    </location>
</feature>
<evidence type="ECO:0000256" key="24">
    <source>
        <dbReference type="ARBA" id="ARBA00047969"/>
    </source>
</evidence>
<evidence type="ECO:0000256" key="5">
    <source>
        <dbReference type="ARBA" id="ARBA00022475"/>
    </source>
</evidence>
<evidence type="ECO:0000256" key="20">
    <source>
        <dbReference type="ARBA" id="ARBA00040123"/>
    </source>
</evidence>
<keyword evidence="11" id="KW-0809">Transit peptide</keyword>
<evidence type="ECO:0000256" key="11">
    <source>
        <dbReference type="ARBA" id="ARBA00022946"/>
    </source>
</evidence>
<keyword evidence="9" id="KW-0378">Hydrolase</keyword>
<keyword evidence="10" id="KW-0276">Fatty acid metabolism</keyword>
<organism evidence="28 29">
    <name type="scientific">Ophiophagus hannah</name>
    <name type="common">King cobra</name>
    <name type="synonym">Naja hannah</name>
    <dbReference type="NCBI Taxonomy" id="8665"/>
    <lineage>
        <taxon>Eukaryota</taxon>
        <taxon>Metazoa</taxon>
        <taxon>Chordata</taxon>
        <taxon>Craniata</taxon>
        <taxon>Vertebrata</taxon>
        <taxon>Euteleostomi</taxon>
        <taxon>Lepidosauria</taxon>
        <taxon>Squamata</taxon>
        <taxon>Bifurcata</taxon>
        <taxon>Unidentata</taxon>
        <taxon>Episquamata</taxon>
        <taxon>Toxicofera</taxon>
        <taxon>Serpentes</taxon>
        <taxon>Colubroidea</taxon>
        <taxon>Elapidae</taxon>
        <taxon>Elapinae</taxon>
        <taxon>Ophiophagus</taxon>
    </lineage>
</organism>
<evidence type="ECO:0000256" key="8">
    <source>
        <dbReference type="ARBA" id="ARBA00022792"/>
    </source>
</evidence>
<evidence type="ECO:0000256" key="6">
    <source>
        <dbReference type="ARBA" id="ARBA00022490"/>
    </source>
</evidence>
<feature type="non-terminal residue" evidence="28">
    <location>
        <position position="1"/>
    </location>
</feature>
<evidence type="ECO:0000256" key="14">
    <source>
        <dbReference type="ARBA" id="ARBA00023136"/>
    </source>
</evidence>
<evidence type="ECO:0000256" key="7">
    <source>
        <dbReference type="ARBA" id="ARBA00022703"/>
    </source>
</evidence>
<keyword evidence="14" id="KW-0472">Membrane</keyword>
<dbReference type="GO" id="GO:0006915">
    <property type="term" value="P:apoptotic process"/>
    <property type="evidence" value="ECO:0007669"/>
    <property type="project" value="UniProtKB-KW"/>
</dbReference>
<dbReference type="EMBL" id="AZIM01004605">
    <property type="protein sequence ID" value="ETE60522.1"/>
    <property type="molecule type" value="Genomic_DNA"/>
</dbReference>
<evidence type="ECO:0000256" key="1">
    <source>
        <dbReference type="ARBA" id="ARBA00004496"/>
    </source>
</evidence>
<comment type="catalytic activity">
    <reaction evidence="24">
        <text>decanoyl-CoA + H2O = decanoate + CoA + H(+)</text>
        <dbReference type="Rhea" id="RHEA:40059"/>
        <dbReference type="ChEBI" id="CHEBI:15377"/>
        <dbReference type="ChEBI" id="CHEBI:15378"/>
        <dbReference type="ChEBI" id="CHEBI:27689"/>
        <dbReference type="ChEBI" id="CHEBI:57287"/>
        <dbReference type="ChEBI" id="CHEBI:61430"/>
    </reaction>
    <physiologicalReaction direction="left-to-right" evidence="24">
        <dbReference type="Rhea" id="RHEA:40060"/>
    </physiologicalReaction>
</comment>
<proteinExistence type="inferred from homology"/>
<evidence type="ECO:0000256" key="22">
    <source>
        <dbReference type="ARBA" id="ARBA00047588"/>
    </source>
</evidence>
<dbReference type="InterPro" id="IPR006683">
    <property type="entry name" value="Thioestr_dom"/>
</dbReference>
<evidence type="ECO:0000256" key="18">
    <source>
        <dbReference type="ARBA" id="ARBA00038456"/>
    </source>
</evidence>
<dbReference type="GO" id="GO:0005743">
    <property type="term" value="C:mitochondrial inner membrane"/>
    <property type="evidence" value="ECO:0007669"/>
    <property type="project" value="UniProtKB-SubCell"/>
</dbReference>
<comment type="similarity">
    <text evidence="18">Belongs to the THEM4/THEM5 thioesterase family.</text>
</comment>
<dbReference type="OrthoDB" id="506431at2759"/>
<evidence type="ECO:0000256" key="17">
    <source>
        <dbReference type="ARBA" id="ARBA00037002"/>
    </source>
</evidence>
<dbReference type="InterPro" id="IPR052365">
    <property type="entry name" value="THEM4/THEM5_acyl-CoA_thioest"/>
</dbReference>